<dbReference type="Gene3D" id="3.30.450.40">
    <property type="match status" value="1"/>
</dbReference>
<accession>A0ABZ0PK61</accession>
<protein>
    <submittedName>
        <fullName evidence="2">GAF domain-containing protein</fullName>
    </submittedName>
</protein>
<organism evidence="2 3">
    <name type="scientific">Sediminicoccus rosea</name>
    <dbReference type="NCBI Taxonomy" id="1225128"/>
    <lineage>
        <taxon>Bacteria</taxon>
        <taxon>Pseudomonadati</taxon>
        <taxon>Pseudomonadota</taxon>
        <taxon>Alphaproteobacteria</taxon>
        <taxon>Acetobacterales</taxon>
        <taxon>Roseomonadaceae</taxon>
        <taxon>Sediminicoccus</taxon>
    </lineage>
</organism>
<feature type="domain" description="GAF" evidence="1">
    <location>
        <begin position="21"/>
        <end position="149"/>
    </location>
</feature>
<dbReference type="SUPFAM" id="SSF55781">
    <property type="entry name" value="GAF domain-like"/>
    <property type="match status" value="1"/>
</dbReference>
<evidence type="ECO:0000313" key="2">
    <source>
        <dbReference type="EMBL" id="WPB85955.1"/>
    </source>
</evidence>
<dbReference type="InterPro" id="IPR003018">
    <property type="entry name" value="GAF"/>
</dbReference>
<dbReference type="EMBL" id="CP137852">
    <property type="protein sequence ID" value="WPB85955.1"/>
    <property type="molecule type" value="Genomic_DNA"/>
</dbReference>
<evidence type="ECO:0000259" key="1">
    <source>
        <dbReference type="Pfam" id="PF13185"/>
    </source>
</evidence>
<sequence length="162" mass="17763">MTLEDLAQALAAPGQPAVGLAAMDAALASLVGHRLFTVLLLDESRTLNRRYHSSRPVEYPVGGYKPVQRGSDYYRRVVEAGEVRFCRNREEIIRAFPDHELILSLGCESCVNVPVRWNGHTLGALNLLHAAGHYSEAQLPVLRLVAALAVAPLQWILDGPES</sequence>
<reference evidence="2 3" key="1">
    <citation type="submission" date="2023-11" db="EMBL/GenBank/DDBJ databases">
        <title>Arctic aerobic anoxygenic photoheterotroph Sediminicoccus rosea KRV36 adapts its photosynthesis to long days of polar summer.</title>
        <authorList>
            <person name="Tomasch J."/>
            <person name="Kopejtka K."/>
            <person name="Bily T."/>
            <person name="Gardiner A.T."/>
            <person name="Gardian Z."/>
            <person name="Shivaramu S."/>
            <person name="Koblizek M."/>
            <person name="Engelhardt F."/>
            <person name="Kaftan D."/>
        </authorList>
    </citation>
    <scope>NUCLEOTIDE SEQUENCE [LARGE SCALE GENOMIC DNA]</scope>
    <source>
        <strain evidence="2 3">R-30</strain>
    </source>
</reference>
<dbReference type="RefSeq" id="WP_318649933.1">
    <property type="nucleotide sequence ID" value="NZ_CP137852.1"/>
</dbReference>
<gene>
    <name evidence="2" type="ORF">R9Z33_03555</name>
</gene>
<evidence type="ECO:0000313" key="3">
    <source>
        <dbReference type="Proteomes" id="UP001305521"/>
    </source>
</evidence>
<proteinExistence type="predicted"/>
<keyword evidence="3" id="KW-1185">Reference proteome</keyword>
<dbReference type="Proteomes" id="UP001305521">
    <property type="component" value="Chromosome"/>
</dbReference>
<dbReference type="Pfam" id="PF13185">
    <property type="entry name" value="GAF_2"/>
    <property type="match status" value="1"/>
</dbReference>
<dbReference type="InterPro" id="IPR029016">
    <property type="entry name" value="GAF-like_dom_sf"/>
</dbReference>
<name>A0ABZ0PK61_9PROT</name>